<dbReference type="Gene3D" id="1.20.1720.10">
    <property type="entry name" value="Multidrug resistance protein D"/>
    <property type="match status" value="1"/>
</dbReference>
<feature type="transmembrane region" description="Helical" evidence="6">
    <location>
        <begin position="195"/>
        <end position="216"/>
    </location>
</feature>
<feature type="transmembrane region" description="Helical" evidence="6">
    <location>
        <begin position="75"/>
        <end position="94"/>
    </location>
</feature>
<reference evidence="8 9" key="1">
    <citation type="submission" date="2013-12" db="EMBL/GenBank/DDBJ databases">
        <title>The complete genome sequence of Methanobacterium sp. BRM9.</title>
        <authorList>
            <consortium name="Pastoral Greenhouse Gas Research Consortium"/>
            <person name="Kelly W.J."/>
            <person name="Leahy S.C."/>
            <person name="Perry R."/>
            <person name="Li D."/>
            <person name="Altermann E."/>
            <person name="Lambie S.C."/>
            <person name="Attwood G.T."/>
        </authorList>
    </citation>
    <scope>NUCLEOTIDE SEQUENCE [LARGE SCALE GENOMIC DNA]</scope>
    <source>
        <strain evidence="8 9">BRM9</strain>
    </source>
</reference>
<dbReference type="CDD" id="cd17321">
    <property type="entry name" value="MFS_MMR_MDR_like"/>
    <property type="match status" value="1"/>
</dbReference>
<evidence type="ECO:0000313" key="8">
    <source>
        <dbReference type="EMBL" id="AIS31245.1"/>
    </source>
</evidence>
<dbReference type="InterPro" id="IPR020846">
    <property type="entry name" value="MFS_dom"/>
</dbReference>
<sequence length="509" mass="54902">MDDSYKWGVVLIACMAIFIIVLDSSAMNVAISTLVVELNTTVSIIQGIIAIYALIIASFMLLGSKIQDILGRKKTFLMGLIIYACGTITATLSINAGMLLLGWAILEGVGAAMILPATTTIVGSSYKGKDRVTAFGIWGGIAAVGAAVGPIVGGIFTTYLSWRLVFGSELVFVAGILIFRHYLTESEPTLKWKDLDIVGVFLSVISLILIVLGILFLTRPEYWRYVAVLVGSGSILFILFLWWQKRRINNGLEPLSDITLLKNRLFGLGTLNNVIQQIPLAGFLFIIPVFLQQVTKLNAFDTGLTLLPASMVILICSLLGAKLSSRIDSKYVLMIGFLIAAIGTFILSGVFNVNTHMQDLIPGTVVFGVGIGFLLSQLTNLTMAAAGKDQETDASGLLNCFKNLGYSMGTALIGVLLLLSVFGGLTAGIESTGLVDNTTKDEIHDGLFNYMEKMQTGTPQIPPQLVPYAPRIIDSTISSAMRQTFTVLSLILLLGFFTSLFIPSRKNPT</sequence>
<dbReference type="GO" id="GO:0022857">
    <property type="term" value="F:transmembrane transporter activity"/>
    <property type="evidence" value="ECO:0007669"/>
    <property type="project" value="InterPro"/>
</dbReference>
<feature type="transmembrane region" description="Helical" evidence="6">
    <location>
        <begin position="484"/>
        <end position="502"/>
    </location>
</feature>
<dbReference type="GO" id="GO:0016020">
    <property type="term" value="C:membrane"/>
    <property type="evidence" value="ECO:0007669"/>
    <property type="project" value="UniProtKB-SubCell"/>
</dbReference>
<evidence type="ECO:0000256" key="1">
    <source>
        <dbReference type="ARBA" id="ARBA00004141"/>
    </source>
</evidence>
<evidence type="ECO:0000256" key="2">
    <source>
        <dbReference type="ARBA" id="ARBA00022448"/>
    </source>
</evidence>
<evidence type="ECO:0000256" key="3">
    <source>
        <dbReference type="ARBA" id="ARBA00022692"/>
    </source>
</evidence>
<feature type="transmembrane region" description="Helical" evidence="6">
    <location>
        <begin position="43"/>
        <end position="63"/>
    </location>
</feature>
<evidence type="ECO:0000313" key="9">
    <source>
        <dbReference type="Proteomes" id="UP000029661"/>
    </source>
</evidence>
<feature type="transmembrane region" description="Helical" evidence="6">
    <location>
        <begin position="222"/>
        <end position="244"/>
    </location>
</feature>
<organism evidence="8 9">
    <name type="scientific">Methanobacterium formicicum</name>
    <dbReference type="NCBI Taxonomy" id="2162"/>
    <lineage>
        <taxon>Archaea</taxon>
        <taxon>Methanobacteriati</taxon>
        <taxon>Methanobacteriota</taxon>
        <taxon>Methanomada group</taxon>
        <taxon>Methanobacteria</taxon>
        <taxon>Methanobacteriales</taxon>
        <taxon>Methanobacteriaceae</taxon>
        <taxon>Methanobacterium</taxon>
    </lineage>
</organism>
<dbReference type="KEGG" id="mfc:BRM9_0420"/>
<feature type="transmembrane region" description="Helical" evidence="6">
    <location>
        <begin position="297"/>
        <end position="319"/>
    </location>
</feature>
<keyword evidence="3 6" id="KW-0812">Transmembrane</keyword>
<dbReference type="Gene3D" id="1.20.1250.20">
    <property type="entry name" value="MFS general substrate transporter like domains"/>
    <property type="match status" value="1"/>
</dbReference>
<feature type="transmembrane region" description="Helical" evidence="6">
    <location>
        <begin position="100"/>
        <end position="123"/>
    </location>
</feature>
<feature type="transmembrane region" description="Helical" evidence="6">
    <location>
        <begin position="162"/>
        <end position="183"/>
    </location>
</feature>
<dbReference type="RefSeq" id="WP_048084587.1">
    <property type="nucleotide sequence ID" value="NZ_CP006933.1"/>
</dbReference>
<accession>A0A089ZEG1</accession>
<dbReference type="PRINTS" id="PR01036">
    <property type="entry name" value="TCRTETB"/>
</dbReference>
<feature type="transmembrane region" description="Helical" evidence="6">
    <location>
        <begin position="404"/>
        <end position="429"/>
    </location>
</feature>
<evidence type="ECO:0000256" key="4">
    <source>
        <dbReference type="ARBA" id="ARBA00022989"/>
    </source>
</evidence>
<keyword evidence="4 6" id="KW-1133">Transmembrane helix</keyword>
<dbReference type="EMBL" id="CP006933">
    <property type="protein sequence ID" value="AIS31245.1"/>
    <property type="molecule type" value="Genomic_DNA"/>
</dbReference>
<feature type="transmembrane region" description="Helical" evidence="6">
    <location>
        <begin position="7"/>
        <end position="31"/>
    </location>
</feature>
<feature type="transmembrane region" description="Helical" evidence="6">
    <location>
        <begin position="135"/>
        <end position="156"/>
    </location>
</feature>
<feature type="transmembrane region" description="Helical" evidence="6">
    <location>
        <begin position="331"/>
        <end position="351"/>
    </location>
</feature>
<name>A0A089ZEG1_METFO</name>
<feature type="transmembrane region" description="Helical" evidence="6">
    <location>
        <begin position="265"/>
        <end position="291"/>
    </location>
</feature>
<gene>
    <name evidence="8" type="ORF">BRM9_0420</name>
</gene>
<dbReference type="OrthoDB" id="117970at2157"/>
<dbReference type="Pfam" id="PF07690">
    <property type="entry name" value="MFS_1"/>
    <property type="match status" value="2"/>
</dbReference>
<dbReference type="InterPro" id="IPR036259">
    <property type="entry name" value="MFS_trans_sf"/>
</dbReference>
<feature type="domain" description="Major facilitator superfamily (MFS) profile" evidence="7">
    <location>
        <begin position="9"/>
        <end position="507"/>
    </location>
</feature>
<comment type="subcellular location">
    <subcellularLocation>
        <location evidence="1">Membrane</location>
        <topology evidence="1">Multi-pass membrane protein</topology>
    </subcellularLocation>
</comment>
<evidence type="ECO:0000256" key="5">
    <source>
        <dbReference type="ARBA" id="ARBA00023136"/>
    </source>
</evidence>
<proteinExistence type="predicted"/>
<dbReference type="PANTHER" id="PTHR42718">
    <property type="entry name" value="MAJOR FACILITATOR SUPERFAMILY MULTIDRUG TRANSPORTER MFSC"/>
    <property type="match status" value="1"/>
</dbReference>
<dbReference type="SUPFAM" id="SSF103473">
    <property type="entry name" value="MFS general substrate transporter"/>
    <property type="match status" value="2"/>
</dbReference>
<dbReference type="Proteomes" id="UP000029661">
    <property type="component" value="Chromosome"/>
</dbReference>
<evidence type="ECO:0000259" key="7">
    <source>
        <dbReference type="PROSITE" id="PS50850"/>
    </source>
</evidence>
<feature type="transmembrane region" description="Helical" evidence="6">
    <location>
        <begin position="363"/>
        <end position="383"/>
    </location>
</feature>
<dbReference type="PANTHER" id="PTHR42718:SF9">
    <property type="entry name" value="MAJOR FACILITATOR SUPERFAMILY MULTIDRUG TRANSPORTER MFSC"/>
    <property type="match status" value="1"/>
</dbReference>
<dbReference type="AlphaFoldDB" id="A0A089ZEG1"/>
<protein>
    <submittedName>
        <fullName evidence="8">MFS transporter</fullName>
    </submittedName>
</protein>
<evidence type="ECO:0000256" key="6">
    <source>
        <dbReference type="SAM" id="Phobius"/>
    </source>
</evidence>
<dbReference type="PROSITE" id="PS50850">
    <property type="entry name" value="MFS"/>
    <property type="match status" value="1"/>
</dbReference>
<dbReference type="InterPro" id="IPR011701">
    <property type="entry name" value="MFS"/>
</dbReference>
<dbReference type="GeneID" id="24791575"/>
<keyword evidence="5 6" id="KW-0472">Membrane</keyword>
<keyword evidence="2" id="KW-0813">Transport</keyword>